<name>A0A2T0RK00_9RHOB</name>
<feature type="chain" id="PRO_5015715328" evidence="1">
    <location>
        <begin position="27"/>
        <end position="41"/>
    </location>
</feature>
<protein>
    <submittedName>
        <fullName evidence="2">Uncharacterized protein</fullName>
    </submittedName>
</protein>
<proteinExistence type="predicted"/>
<keyword evidence="1" id="KW-0732">Signal</keyword>
<evidence type="ECO:0000313" key="2">
    <source>
        <dbReference type="EMBL" id="PRY21515.1"/>
    </source>
</evidence>
<organism evidence="2 3">
    <name type="scientific">Aliiruegeria haliotis</name>
    <dbReference type="NCBI Taxonomy" id="1280846"/>
    <lineage>
        <taxon>Bacteria</taxon>
        <taxon>Pseudomonadati</taxon>
        <taxon>Pseudomonadota</taxon>
        <taxon>Alphaproteobacteria</taxon>
        <taxon>Rhodobacterales</taxon>
        <taxon>Roseobacteraceae</taxon>
        <taxon>Aliiruegeria</taxon>
    </lineage>
</organism>
<evidence type="ECO:0000313" key="3">
    <source>
        <dbReference type="Proteomes" id="UP000239480"/>
    </source>
</evidence>
<dbReference type="RefSeq" id="WP_281261155.1">
    <property type="nucleotide sequence ID" value="NZ_PVTD01000009.1"/>
</dbReference>
<dbReference type="Proteomes" id="UP000239480">
    <property type="component" value="Unassembled WGS sequence"/>
</dbReference>
<accession>A0A2T0RK00</accession>
<comment type="caution">
    <text evidence="2">The sequence shown here is derived from an EMBL/GenBank/DDBJ whole genome shotgun (WGS) entry which is preliminary data.</text>
</comment>
<dbReference type="AlphaFoldDB" id="A0A2T0RK00"/>
<reference evidence="2 3" key="1">
    <citation type="submission" date="2018-03" db="EMBL/GenBank/DDBJ databases">
        <title>Genomic Encyclopedia of Archaeal and Bacterial Type Strains, Phase II (KMG-II): from individual species to whole genera.</title>
        <authorList>
            <person name="Goeker M."/>
        </authorList>
    </citation>
    <scope>NUCLEOTIDE SEQUENCE [LARGE SCALE GENOMIC DNA]</scope>
    <source>
        <strain evidence="2 3">DSM 29328</strain>
    </source>
</reference>
<sequence>MFRILTIAFATMAVFAMLSTASQTLAKNSPLKKSVESSATL</sequence>
<evidence type="ECO:0000256" key="1">
    <source>
        <dbReference type="SAM" id="SignalP"/>
    </source>
</evidence>
<gene>
    <name evidence="2" type="ORF">CLV78_109128</name>
</gene>
<feature type="signal peptide" evidence="1">
    <location>
        <begin position="1"/>
        <end position="26"/>
    </location>
</feature>
<dbReference type="EMBL" id="PVTD01000009">
    <property type="protein sequence ID" value="PRY21515.1"/>
    <property type="molecule type" value="Genomic_DNA"/>
</dbReference>
<keyword evidence="3" id="KW-1185">Reference proteome</keyword>